<name>A0A653A313_UNCDX</name>
<organism evidence="1">
    <name type="scientific">Uncultured Desulfatiglans sp</name>
    <dbReference type="NCBI Taxonomy" id="1748965"/>
    <lineage>
        <taxon>Bacteria</taxon>
        <taxon>Pseudomonadati</taxon>
        <taxon>Thermodesulfobacteriota</taxon>
        <taxon>Desulfobacteria</taxon>
        <taxon>Desulfatiglandales</taxon>
        <taxon>Desulfatiglandaceae</taxon>
        <taxon>Desulfatiglans</taxon>
        <taxon>environmental samples</taxon>
    </lineage>
</organism>
<protein>
    <submittedName>
        <fullName evidence="1">Uncharacterized protein</fullName>
    </submittedName>
</protein>
<gene>
    <name evidence="1" type="ORF">TRIP_B200550</name>
</gene>
<reference evidence="1" key="1">
    <citation type="submission" date="2018-07" db="EMBL/GenBank/DDBJ databases">
        <authorList>
            <consortium name="Genoscope - CEA"/>
            <person name="William W."/>
        </authorList>
    </citation>
    <scope>NUCLEOTIDE SEQUENCE</scope>
    <source>
        <strain evidence="1">IK1</strain>
    </source>
</reference>
<proteinExistence type="predicted"/>
<dbReference type="EMBL" id="UPXX01000013">
    <property type="protein sequence ID" value="VBB42410.1"/>
    <property type="molecule type" value="Genomic_DNA"/>
</dbReference>
<dbReference type="AlphaFoldDB" id="A0A653A313"/>
<sequence>MRESDLQAVKQAKVQVDVESGKTAVSEGGLFPLANRMALCYAARLKGFKPLPGFHLEMVFLANLGVNLSFACAATCRSPLRKRLISLILAKNPHFRFGN</sequence>
<evidence type="ECO:0000313" key="1">
    <source>
        <dbReference type="EMBL" id="VBB42410.1"/>
    </source>
</evidence>
<accession>A0A653A313</accession>